<dbReference type="STRING" id="1051890.A0A3N4M0Z7"/>
<evidence type="ECO:0000313" key="4">
    <source>
        <dbReference type="Proteomes" id="UP000267821"/>
    </source>
</evidence>
<dbReference type="PROSITE" id="PS50097">
    <property type="entry name" value="BTB"/>
    <property type="match status" value="1"/>
</dbReference>
<reference evidence="3 4" key="1">
    <citation type="journal article" date="2018" name="Nat. Ecol. Evol.">
        <title>Pezizomycetes genomes reveal the molecular basis of ectomycorrhizal truffle lifestyle.</title>
        <authorList>
            <person name="Murat C."/>
            <person name="Payen T."/>
            <person name="Noel B."/>
            <person name="Kuo A."/>
            <person name="Morin E."/>
            <person name="Chen J."/>
            <person name="Kohler A."/>
            <person name="Krizsan K."/>
            <person name="Balestrini R."/>
            <person name="Da Silva C."/>
            <person name="Montanini B."/>
            <person name="Hainaut M."/>
            <person name="Levati E."/>
            <person name="Barry K.W."/>
            <person name="Belfiori B."/>
            <person name="Cichocki N."/>
            <person name="Clum A."/>
            <person name="Dockter R.B."/>
            <person name="Fauchery L."/>
            <person name="Guy J."/>
            <person name="Iotti M."/>
            <person name="Le Tacon F."/>
            <person name="Lindquist E.A."/>
            <person name="Lipzen A."/>
            <person name="Malagnac F."/>
            <person name="Mello A."/>
            <person name="Molinier V."/>
            <person name="Miyauchi S."/>
            <person name="Poulain J."/>
            <person name="Riccioni C."/>
            <person name="Rubini A."/>
            <person name="Sitrit Y."/>
            <person name="Splivallo R."/>
            <person name="Traeger S."/>
            <person name="Wang M."/>
            <person name="Zifcakova L."/>
            <person name="Wipf D."/>
            <person name="Zambonelli A."/>
            <person name="Paolocci F."/>
            <person name="Nowrousian M."/>
            <person name="Ottonello S."/>
            <person name="Baldrian P."/>
            <person name="Spatafora J.W."/>
            <person name="Henrissat B."/>
            <person name="Nagy L.G."/>
            <person name="Aury J.M."/>
            <person name="Wincker P."/>
            <person name="Grigoriev I.V."/>
            <person name="Bonfante P."/>
            <person name="Martin F.M."/>
        </authorList>
    </citation>
    <scope>NUCLEOTIDE SEQUENCE [LARGE SCALE GENOMIC DNA]</scope>
    <source>
        <strain evidence="3 4">ATCC MYA-4762</strain>
    </source>
</reference>
<evidence type="ECO:0000313" key="3">
    <source>
        <dbReference type="EMBL" id="RPB26611.1"/>
    </source>
</evidence>
<evidence type="ECO:0000259" key="2">
    <source>
        <dbReference type="PROSITE" id="PS50097"/>
    </source>
</evidence>
<dbReference type="AlphaFoldDB" id="A0A3N4M0Z7"/>
<gene>
    <name evidence="3" type="ORF">L211DRAFT_835409</name>
</gene>
<dbReference type="CDD" id="cd18186">
    <property type="entry name" value="BTB_POZ_ZBTB_KLHL-like"/>
    <property type="match status" value="1"/>
</dbReference>
<dbReference type="InterPro" id="IPR000210">
    <property type="entry name" value="BTB/POZ_dom"/>
</dbReference>
<organism evidence="3 4">
    <name type="scientific">Terfezia boudieri ATCC MYA-4762</name>
    <dbReference type="NCBI Taxonomy" id="1051890"/>
    <lineage>
        <taxon>Eukaryota</taxon>
        <taxon>Fungi</taxon>
        <taxon>Dikarya</taxon>
        <taxon>Ascomycota</taxon>
        <taxon>Pezizomycotina</taxon>
        <taxon>Pezizomycetes</taxon>
        <taxon>Pezizales</taxon>
        <taxon>Pezizaceae</taxon>
        <taxon>Terfezia</taxon>
    </lineage>
</organism>
<keyword evidence="4" id="KW-1185">Reference proteome</keyword>
<protein>
    <recommendedName>
        <fullName evidence="2">BTB domain-containing protein</fullName>
    </recommendedName>
</protein>
<dbReference type="InterPro" id="IPR011333">
    <property type="entry name" value="SKP1/BTB/POZ_sf"/>
</dbReference>
<dbReference type="SUPFAM" id="SSF54695">
    <property type="entry name" value="POZ domain"/>
    <property type="match status" value="1"/>
</dbReference>
<dbReference type="EMBL" id="ML121534">
    <property type="protein sequence ID" value="RPB26611.1"/>
    <property type="molecule type" value="Genomic_DNA"/>
</dbReference>
<feature type="domain" description="BTB" evidence="2">
    <location>
        <begin position="101"/>
        <end position="176"/>
    </location>
</feature>
<proteinExistence type="predicted"/>
<dbReference type="Pfam" id="PF00651">
    <property type="entry name" value="BTB"/>
    <property type="match status" value="1"/>
</dbReference>
<evidence type="ECO:0000256" key="1">
    <source>
        <dbReference type="SAM" id="MobiDB-lite"/>
    </source>
</evidence>
<dbReference type="InParanoid" id="A0A3N4M0Z7"/>
<name>A0A3N4M0Z7_9PEZI</name>
<feature type="compositionally biased region" description="Low complexity" evidence="1">
    <location>
        <begin position="39"/>
        <end position="59"/>
    </location>
</feature>
<dbReference type="OrthoDB" id="6359816at2759"/>
<feature type="region of interest" description="Disordered" evidence="1">
    <location>
        <begin position="35"/>
        <end position="59"/>
    </location>
</feature>
<accession>A0A3N4M0Z7</accession>
<dbReference type="Gene3D" id="3.30.710.10">
    <property type="entry name" value="Potassium Channel Kv1.1, Chain A"/>
    <property type="match status" value="1"/>
</dbReference>
<sequence>MSVSHPAGAVTGLPTTPILSLSDIHPLIPLGAKNKKSTDAAAAATPTTGETTDPMDTGTVTTPDFNHIYFESSLFKITLSDAAHDSLDIHGGKQSQLQAKDDLKTTIDSGPYAEGGGSVFYIHKALLASLSPELRKHTDNQMREGLRGEMLLGEVDRQTMQRFLQWAYRGEYTVTTPPNSPPTTDLLEHIKLYVFSDRFNILPLQNLSFIHILTLLPNLQLRLQVNHQDDMLILLRALRYSADNLPSTSDRLMTQLILTCAWALESVSILPEFAIVVHAQPEVAVAICRAARGSTDPPWTQVEVQKPAPQLKVDLAKYEGKPRKSKCAKAGCGFLGFPMLQCRRCKMMWEDARTGYPEHDWKWDRCRGCGREETSGSLFEVCPVCGEGEGLKWF</sequence>
<dbReference type="Proteomes" id="UP000267821">
    <property type="component" value="Unassembled WGS sequence"/>
</dbReference>